<feature type="region of interest" description="Disordered" evidence="1">
    <location>
        <begin position="1"/>
        <end position="27"/>
    </location>
</feature>
<gene>
    <name evidence="3" type="ORF">POCULU_LOCUS673</name>
</gene>
<evidence type="ECO:0000256" key="1">
    <source>
        <dbReference type="SAM" id="MobiDB-lite"/>
    </source>
</evidence>
<evidence type="ECO:0000256" key="2">
    <source>
        <dbReference type="SAM" id="Phobius"/>
    </source>
</evidence>
<dbReference type="EMBL" id="CAJVPJ010000038">
    <property type="protein sequence ID" value="CAG8463317.1"/>
    <property type="molecule type" value="Genomic_DNA"/>
</dbReference>
<feature type="transmembrane region" description="Helical" evidence="2">
    <location>
        <begin position="129"/>
        <end position="150"/>
    </location>
</feature>
<keyword evidence="2" id="KW-0472">Membrane</keyword>
<evidence type="ECO:0000313" key="4">
    <source>
        <dbReference type="Proteomes" id="UP000789572"/>
    </source>
</evidence>
<accession>A0A9N8VQW8</accession>
<feature type="transmembrane region" description="Helical" evidence="2">
    <location>
        <begin position="35"/>
        <end position="58"/>
    </location>
</feature>
<sequence>MSNTTNADLGSREKGLKHKKKSQKKKSQKKVSRPWFVIAIIINILMILVSAYILYSWHEFGLVNARYKNYILAYAGADALVRVTLILLASQRHGSDFAVQNALGFLIGREDYYLLFHYKKHKRQMIRDVLRLKAVVAWFAICGMIGWVYAVRAAMDKQNTILSL</sequence>
<keyword evidence="4" id="KW-1185">Reference proteome</keyword>
<dbReference type="AlphaFoldDB" id="A0A9N8VQW8"/>
<comment type="caution">
    <text evidence="3">The sequence shown here is derived from an EMBL/GenBank/DDBJ whole genome shotgun (WGS) entry which is preliminary data.</text>
</comment>
<keyword evidence="2" id="KW-0812">Transmembrane</keyword>
<name>A0A9N8VQW8_9GLOM</name>
<evidence type="ECO:0000313" key="3">
    <source>
        <dbReference type="EMBL" id="CAG8463317.1"/>
    </source>
</evidence>
<protein>
    <submittedName>
        <fullName evidence="3">8732_t:CDS:1</fullName>
    </submittedName>
</protein>
<proteinExistence type="predicted"/>
<dbReference type="OrthoDB" id="10429456at2759"/>
<feature type="transmembrane region" description="Helical" evidence="2">
    <location>
        <begin position="70"/>
        <end position="89"/>
    </location>
</feature>
<dbReference type="Proteomes" id="UP000789572">
    <property type="component" value="Unassembled WGS sequence"/>
</dbReference>
<feature type="compositionally biased region" description="Basic residues" evidence="1">
    <location>
        <begin position="15"/>
        <end position="27"/>
    </location>
</feature>
<organism evidence="3 4">
    <name type="scientific">Paraglomus occultum</name>
    <dbReference type="NCBI Taxonomy" id="144539"/>
    <lineage>
        <taxon>Eukaryota</taxon>
        <taxon>Fungi</taxon>
        <taxon>Fungi incertae sedis</taxon>
        <taxon>Mucoromycota</taxon>
        <taxon>Glomeromycotina</taxon>
        <taxon>Glomeromycetes</taxon>
        <taxon>Paraglomerales</taxon>
        <taxon>Paraglomeraceae</taxon>
        <taxon>Paraglomus</taxon>
    </lineage>
</organism>
<keyword evidence="2" id="KW-1133">Transmembrane helix</keyword>
<reference evidence="3" key="1">
    <citation type="submission" date="2021-06" db="EMBL/GenBank/DDBJ databases">
        <authorList>
            <person name="Kallberg Y."/>
            <person name="Tangrot J."/>
            <person name="Rosling A."/>
        </authorList>
    </citation>
    <scope>NUCLEOTIDE SEQUENCE</scope>
    <source>
        <strain evidence="3">IA702</strain>
    </source>
</reference>